<keyword evidence="12" id="KW-0511">Multifunctional enzyme</keyword>
<dbReference type="GO" id="GO:0008658">
    <property type="term" value="F:penicillin binding"/>
    <property type="evidence" value="ECO:0007669"/>
    <property type="project" value="InterPro"/>
</dbReference>
<keyword evidence="5" id="KW-0121">Carboxypeptidase</keyword>
<evidence type="ECO:0000256" key="15">
    <source>
        <dbReference type="ARBA" id="ARBA00049902"/>
    </source>
</evidence>
<evidence type="ECO:0000256" key="14">
    <source>
        <dbReference type="ARBA" id="ARBA00034000"/>
    </source>
</evidence>
<keyword evidence="8" id="KW-0808">Transferase</keyword>
<keyword evidence="7" id="KW-0328">Glycosyltransferase</keyword>
<dbReference type="InterPro" id="IPR012338">
    <property type="entry name" value="Beta-lactam/transpept-like"/>
</dbReference>
<evidence type="ECO:0000256" key="17">
    <source>
        <dbReference type="SAM" id="Phobius"/>
    </source>
</evidence>
<keyword evidence="11" id="KW-0573">Peptidoglycan synthesis</keyword>
<dbReference type="GO" id="GO:0030288">
    <property type="term" value="C:outer membrane-bounded periplasmic space"/>
    <property type="evidence" value="ECO:0007669"/>
    <property type="project" value="TreeGrafter"/>
</dbReference>
<feature type="domain" description="Glycosyl transferase family 51" evidence="19">
    <location>
        <begin position="63"/>
        <end position="239"/>
    </location>
</feature>
<keyword evidence="13" id="KW-0961">Cell wall biogenesis/degradation</keyword>
<comment type="catalytic activity">
    <reaction evidence="14">
        <text>Preferential cleavage: (Ac)2-L-Lys-D-Ala-|-D-Ala. Also transpeptidation of peptidyl-alanyl moieties that are N-acyl substituents of D-alanine.</text>
        <dbReference type="EC" id="3.4.16.4"/>
    </reaction>
</comment>
<keyword evidence="4" id="KW-0964">Secreted</keyword>
<dbReference type="AlphaFoldDB" id="A0A4U9Y3P8"/>
<dbReference type="RefSeq" id="WP_077323455.1">
    <property type="nucleotide sequence ID" value="NZ_CABEHT010000001.1"/>
</dbReference>
<dbReference type="InterPro" id="IPR050396">
    <property type="entry name" value="Glycosyltr_51/Transpeptidase"/>
</dbReference>
<dbReference type="GO" id="GO:0009002">
    <property type="term" value="F:serine-type D-Ala-D-Ala carboxypeptidase activity"/>
    <property type="evidence" value="ECO:0007669"/>
    <property type="project" value="UniProtKB-EC"/>
</dbReference>
<comment type="similarity">
    <text evidence="3">In the N-terminal section; belongs to the glycosyltransferase 51 family.</text>
</comment>
<evidence type="ECO:0000256" key="12">
    <source>
        <dbReference type="ARBA" id="ARBA00023268"/>
    </source>
</evidence>
<reference evidence="20 21" key="1">
    <citation type="submission" date="2019-05" db="EMBL/GenBank/DDBJ databases">
        <authorList>
            <consortium name="Pathogen Informatics"/>
        </authorList>
    </citation>
    <scope>NUCLEOTIDE SEQUENCE [LARGE SCALE GENOMIC DNA]</scope>
    <source>
        <strain evidence="20 21">NCTC5386</strain>
    </source>
</reference>
<evidence type="ECO:0000256" key="4">
    <source>
        <dbReference type="ARBA" id="ARBA00022525"/>
    </source>
</evidence>
<keyword evidence="9" id="KW-0378">Hydrolase</keyword>
<keyword evidence="6" id="KW-0645">Protease</keyword>
<dbReference type="GO" id="GO:0008360">
    <property type="term" value="P:regulation of cell shape"/>
    <property type="evidence" value="ECO:0007669"/>
    <property type="project" value="UniProtKB-KW"/>
</dbReference>
<dbReference type="InterPro" id="IPR036950">
    <property type="entry name" value="PBP_transglycosylase"/>
</dbReference>
<evidence type="ECO:0000256" key="2">
    <source>
        <dbReference type="ARBA" id="ARBA00007090"/>
    </source>
</evidence>
<keyword evidence="17" id="KW-0812">Transmembrane</keyword>
<dbReference type="FunFam" id="1.10.3810.10:FF:000001">
    <property type="entry name" value="Penicillin-binding protein 1A"/>
    <property type="match status" value="1"/>
</dbReference>
<dbReference type="GO" id="GO:0071555">
    <property type="term" value="P:cell wall organization"/>
    <property type="evidence" value="ECO:0007669"/>
    <property type="project" value="UniProtKB-KW"/>
</dbReference>
<evidence type="ECO:0000256" key="13">
    <source>
        <dbReference type="ARBA" id="ARBA00023316"/>
    </source>
</evidence>
<protein>
    <submittedName>
        <fullName evidence="20">Penicillin-binding protein 1A</fullName>
    </submittedName>
</protein>
<evidence type="ECO:0000256" key="1">
    <source>
        <dbReference type="ARBA" id="ARBA00004613"/>
    </source>
</evidence>
<accession>A0A4U9Y3P8</accession>
<dbReference type="PANTHER" id="PTHR32282">
    <property type="entry name" value="BINDING PROTEIN TRANSPEPTIDASE, PUTATIVE-RELATED"/>
    <property type="match status" value="1"/>
</dbReference>
<comment type="subcellular location">
    <subcellularLocation>
        <location evidence="1">Secreted</location>
    </subcellularLocation>
</comment>
<name>A0A4U9Y3P8_9STRE</name>
<dbReference type="InterPro" id="IPR001460">
    <property type="entry name" value="PCN-bd_Tpept"/>
</dbReference>
<comment type="similarity">
    <text evidence="2">In the C-terminal section; belongs to the transpeptidase family.</text>
</comment>
<evidence type="ECO:0000313" key="21">
    <source>
        <dbReference type="Proteomes" id="UP000394068"/>
    </source>
</evidence>
<comment type="catalytic activity">
    <reaction evidence="15">
        <text>[GlcNAc-(1-&gt;4)-Mur2Ac(oyl-L-Ala-gamma-D-Glu-L-Lys-D-Ala-D-Ala)](n)-di-trans,octa-cis-undecaprenyl diphosphate + beta-D-GlcNAc-(1-&gt;4)-Mur2Ac(oyl-L-Ala-gamma-D-Glu-L-Lys-D-Ala-D-Ala)-di-trans,octa-cis-undecaprenyl diphosphate = [GlcNAc-(1-&gt;4)-Mur2Ac(oyl-L-Ala-gamma-D-Glu-L-Lys-D-Ala-D-Ala)](n+1)-di-trans,octa-cis-undecaprenyl diphosphate + di-trans,octa-cis-undecaprenyl diphosphate + H(+)</text>
        <dbReference type="Rhea" id="RHEA:23708"/>
        <dbReference type="Rhea" id="RHEA-COMP:9602"/>
        <dbReference type="Rhea" id="RHEA-COMP:9603"/>
        <dbReference type="ChEBI" id="CHEBI:15378"/>
        <dbReference type="ChEBI" id="CHEBI:58405"/>
        <dbReference type="ChEBI" id="CHEBI:60033"/>
        <dbReference type="ChEBI" id="CHEBI:78435"/>
        <dbReference type="EC" id="2.4.99.28"/>
    </reaction>
</comment>
<feature type="transmembrane region" description="Helical" evidence="17">
    <location>
        <begin position="12"/>
        <end position="39"/>
    </location>
</feature>
<keyword evidence="17" id="KW-1133">Transmembrane helix</keyword>
<evidence type="ECO:0000256" key="5">
    <source>
        <dbReference type="ARBA" id="ARBA00022645"/>
    </source>
</evidence>
<evidence type="ECO:0000256" key="7">
    <source>
        <dbReference type="ARBA" id="ARBA00022676"/>
    </source>
</evidence>
<evidence type="ECO:0000256" key="16">
    <source>
        <dbReference type="SAM" id="MobiDB-lite"/>
    </source>
</evidence>
<evidence type="ECO:0000256" key="9">
    <source>
        <dbReference type="ARBA" id="ARBA00022801"/>
    </source>
</evidence>
<evidence type="ECO:0000256" key="11">
    <source>
        <dbReference type="ARBA" id="ARBA00022984"/>
    </source>
</evidence>
<dbReference type="InterPro" id="IPR023346">
    <property type="entry name" value="Lysozyme-like_dom_sf"/>
</dbReference>
<organism evidence="20 21">
    <name type="scientific">Streptococcus pseudoporcinus</name>
    <dbReference type="NCBI Taxonomy" id="361101"/>
    <lineage>
        <taxon>Bacteria</taxon>
        <taxon>Bacillati</taxon>
        <taxon>Bacillota</taxon>
        <taxon>Bacilli</taxon>
        <taxon>Lactobacillales</taxon>
        <taxon>Streptococcaceae</taxon>
        <taxon>Streptococcus</taxon>
    </lineage>
</organism>
<gene>
    <name evidence="20" type="primary">ponA</name>
    <name evidence="20" type="ORF">NCTC5386_01768</name>
</gene>
<evidence type="ECO:0000259" key="19">
    <source>
        <dbReference type="Pfam" id="PF00912"/>
    </source>
</evidence>
<dbReference type="GO" id="GO:0006508">
    <property type="term" value="P:proteolysis"/>
    <property type="evidence" value="ECO:0007669"/>
    <property type="project" value="UniProtKB-KW"/>
</dbReference>
<evidence type="ECO:0000313" key="20">
    <source>
        <dbReference type="EMBL" id="VTS20356.1"/>
    </source>
</evidence>
<dbReference type="PANTHER" id="PTHR32282:SF29">
    <property type="entry name" value="PENICILLIN-BINDING PROTEIN 1A"/>
    <property type="match status" value="1"/>
</dbReference>
<proteinExistence type="inferred from homology"/>
<feature type="region of interest" description="Disordered" evidence="16">
    <location>
        <begin position="679"/>
        <end position="741"/>
    </location>
</feature>
<keyword evidence="10" id="KW-0133">Cell shape</keyword>
<dbReference type="GO" id="GO:0009252">
    <property type="term" value="P:peptidoglycan biosynthetic process"/>
    <property type="evidence" value="ECO:0007669"/>
    <property type="project" value="UniProtKB-KW"/>
</dbReference>
<dbReference type="GO" id="GO:0005576">
    <property type="term" value="C:extracellular region"/>
    <property type="evidence" value="ECO:0007669"/>
    <property type="project" value="UniProtKB-SubCell"/>
</dbReference>
<dbReference type="InterPro" id="IPR001264">
    <property type="entry name" value="Glyco_trans_51"/>
</dbReference>
<dbReference type="EMBL" id="CABEHT010000001">
    <property type="protein sequence ID" value="VTS20356.1"/>
    <property type="molecule type" value="Genomic_DNA"/>
</dbReference>
<feature type="domain" description="Penicillin-binding protein transpeptidase" evidence="18">
    <location>
        <begin position="335"/>
        <end position="591"/>
    </location>
</feature>
<dbReference type="Gene3D" id="3.40.710.10">
    <property type="entry name" value="DD-peptidase/beta-lactamase superfamily"/>
    <property type="match status" value="1"/>
</dbReference>
<dbReference type="SUPFAM" id="SSF56601">
    <property type="entry name" value="beta-lactamase/transpeptidase-like"/>
    <property type="match status" value="1"/>
</dbReference>
<evidence type="ECO:0000256" key="8">
    <source>
        <dbReference type="ARBA" id="ARBA00022679"/>
    </source>
</evidence>
<evidence type="ECO:0000259" key="18">
    <source>
        <dbReference type="Pfam" id="PF00905"/>
    </source>
</evidence>
<dbReference type="NCBIfam" id="NF038272">
    <property type="entry name" value="strep_PBP1A"/>
    <property type="match status" value="1"/>
</dbReference>
<dbReference type="NCBIfam" id="TIGR02074">
    <property type="entry name" value="PBP_1a_fam"/>
    <property type="match status" value="1"/>
</dbReference>
<dbReference type="SUPFAM" id="SSF53955">
    <property type="entry name" value="Lysozyme-like"/>
    <property type="match status" value="1"/>
</dbReference>
<evidence type="ECO:0000256" key="3">
    <source>
        <dbReference type="ARBA" id="ARBA00007739"/>
    </source>
</evidence>
<dbReference type="Pfam" id="PF00912">
    <property type="entry name" value="Transgly"/>
    <property type="match status" value="1"/>
</dbReference>
<dbReference type="Gene3D" id="1.10.3810.10">
    <property type="entry name" value="Biosynthetic peptidoglycan transglycosylase-like"/>
    <property type="match status" value="1"/>
</dbReference>
<keyword evidence="17" id="KW-0472">Membrane</keyword>
<dbReference type="Proteomes" id="UP000394068">
    <property type="component" value="Unassembled WGS sequence"/>
</dbReference>
<sequence>MISIKNPQIQKILKYALAAILSLIIFIIVIGGLLFAFYISTAPKLSETALKSTNSSLVYDGHNKLIADLGSEKRENVTADSIPLNLVNAITSIEDKRFFNHRGVDLYRIIGAAFHNLTSASTQGGSTLDQQLIKLAYFSTDEKDQTLKRKAQEVWLALQMERKYTKQEILTFYINKVYMGNGNYGMLTASKAYYEKDLKDLSFAQLALLAGIPQAPTQYDPYINPDAARHRRNIVLQQMLSEKNLSKAEYDKAIATPITDGLKPLKKTSSYPKYMDNYLKEVISQVKSETNKDIFTSGLKVYTNLLPNAQKRLYDIYNSPDYINYPDENFQVASTIVDVTNGHVVAQLGGRNQNENVSFGTNQAVLTDRDWGSTMKPISAYAPAIESGAYNSTAQSTNDSVYYWPGTNTQLYDWDRRYNGWMTIQTAIMQSRNVPAVRALEAAGLTYAKNFLTNLGINYPEMNYSNAISSNNSSSDSRYGASSEKMAAAYAAFANGGEYYKPQYVNKIVFSDGTSKVIENKGKRAMKETTAYMMTDMLKTVLTYGTGTDAQIPGVIQAGKTGTSNYTDEELAKISAESGLYPEYVGTMAPDENFVGFTNKYAMAVWTGYRSRLTPVYGDALSIASRVYRSMMSYLTDGYSEDWVMPSGLYRSGGMLYLSGGTYTSGNTTSSVYNNIYSGSSSSSSSTSDTNNSSSQANDSKSSTTNGQTSSSSSSSTSTSTESGNGNSNRNGNGNNHSPNN</sequence>
<dbReference type="GO" id="GO:0008955">
    <property type="term" value="F:peptidoglycan glycosyltransferase activity"/>
    <property type="evidence" value="ECO:0007669"/>
    <property type="project" value="UniProtKB-EC"/>
</dbReference>
<evidence type="ECO:0000256" key="6">
    <source>
        <dbReference type="ARBA" id="ARBA00022670"/>
    </source>
</evidence>
<evidence type="ECO:0000256" key="10">
    <source>
        <dbReference type="ARBA" id="ARBA00022960"/>
    </source>
</evidence>
<dbReference type="Pfam" id="PF00905">
    <property type="entry name" value="Transpeptidase"/>
    <property type="match status" value="1"/>
</dbReference>